<dbReference type="NCBIfam" id="TIGR01484">
    <property type="entry name" value="HAD-SF-IIB"/>
    <property type="match status" value="1"/>
</dbReference>
<name>A0ABV6D3T6_9HYPH</name>
<accession>A0ABV6D3T6</accession>
<evidence type="ECO:0000256" key="4">
    <source>
        <dbReference type="RuleBase" id="RU361117"/>
    </source>
</evidence>
<dbReference type="InterPro" id="IPR006379">
    <property type="entry name" value="HAD-SF_hydro_IIB"/>
</dbReference>
<comment type="similarity">
    <text evidence="2 4">Belongs to the trehalose phosphatase family.</text>
</comment>
<comment type="catalytic activity">
    <reaction evidence="4">
        <text>alpha,alpha-trehalose 6-phosphate + H2O = alpha,alpha-trehalose + phosphate</text>
        <dbReference type="Rhea" id="RHEA:23420"/>
        <dbReference type="ChEBI" id="CHEBI:15377"/>
        <dbReference type="ChEBI" id="CHEBI:16551"/>
        <dbReference type="ChEBI" id="CHEBI:43474"/>
        <dbReference type="ChEBI" id="CHEBI:58429"/>
        <dbReference type="EC" id="3.1.3.12"/>
    </reaction>
</comment>
<dbReference type="CDD" id="cd01627">
    <property type="entry name" value="HAD_TPP"/>
    <property type="match status" value="1"/>
</dbReference>
<dbReference type="SUPFAM" id="SSF56784">
    <property type="entry name" value="HAD-like"/>
    <property type="match status" value="1"/>
</dbReference>
<dbReference type="InterPro" id="IPR044651">
    <property type="entry name" value="OTSB-like"/>
</dbReference>
<evidence type="ECO:0000313" key="5">
    <source>
        <dbReference type="EMBL" id="MFC0207301.1"/>
    </source>
</evidence>
<dbReference type="InterPro" id="IPR023214">
    <property type="entry name" value="HAD_sf"/>
</dbReference>
<dbReference type="Gene3D" id="3.30.70.1020">
    <property type="entry name" value="Trehalose-6-phosphate phosphatase related protein, domain 2"/>
    <property type="match status" value="1"/>
</dbReference>
<keyword evidence="4" id="KW-0479">Metal-binding</keyword>
<dbReference type="EC" id="3.1.3.12" evidence="4"/>
<dbReference type="InterPro" id="IPR003337">
    <property type="entry name" value="Trehalose_PPase"/>
</dbReference>
<keyword evidence="6" id="KW-1185">Reference proteome</keyword>
<sequence>MAGGHAQGFVIPCHFRDTMALQPVPLTTLDQASLKPEDTAIFLDFDGTLADFAEHPDAVSVPLPTREALARLERSTGGALAIVTGRPIADIDRFLAPLNLPVAGVHGLERRGAGGRRVSTAVDEAAFDALEKELRRFADAHPGTVIETKPGSLALHYRQRPELAEACAAAVRAATEGIEGLHILRGKMVIEIKGGKATKADAVAAFMDEPPFCGRMPLFAGDDVTDEDAFREVARAHGITIKIGEGATDAAFRIEGTDAFRNWLNDLADSFDSHQLTT</sequence>
<dbReference type="PANTHER" id="PTHR43768:SF3">
    <property type="entry name" value="TREHALOSE 6-PHOSPHATE PHOSPHATASE"/>
    <property type="match status" value="1"/>
</dbReference>
<dbReference type="GO" id="GO:0004805">
    <property type="term" value="F:trehalose-phosphatase activity"/>
    <property type="evidence" value="ECO:0007669"/>
    <property type="project" value="UniProtKB-EC"/>
</dbReference>
<dbReference type="InterPro" id="IPR036412">
    <property type="entry name" value="HAD-like_sf"/>
</dbReference>
<comment type="cofactor">
    <cofactor evidence="4">
        <name>Mg(2+)</name>
        <dbReference type="ChEBI" id="CHEBI:18420"/>
    </cofactor>
</comment>
<organism evidence="5 6">
    <name type="scientific">Chelativorans intermedius</name>
    <dbReference type="NCBI Taxonomy" id="515947"/>
    <lineage>
        <taxon>Bacteria</taxon>
        <taxon>Pseudomonadati</taxon>
        <taxon>Pseudomonadota</taxon>
        <taxon>Alphaproteobacteria</taxon>
        <taxon>Hyphomicrobiales</taxon>
        <taxon>Phyllobacteriaceae</taxon>
        <taxon>Chelativorans</taxon>
    </lineage>
</organism>
<protein>
    <recommendedName>
        <fullName evidence="4">Trehalose 6-phosphate phosphatase</fullName>
        <ecNumber evidence="4">3.1.3.12</ecNumber>
    </recommendedName>
</protein>
<comment type="caution">
    <text evidence="5">The sequence shown here is derived from an EMBL/GenBank/DDBJ whole genome shotgun (WGS) entry which is preliminary data.</text>
</comment>
<evidence type="ECO:0000313" key="6">
    <source>
        <dbReference type="Proteomes" id="UP001589755"/>
    </source>
</evidence>
<evidence type="ECO:0000256" key="2">
    <source>
        <dbReference type="ARBA" id="ARBA00008770"/>
    </source>
</evidence>
<comment type="function">
    <text evidence="4">Removes the phosphate from trehalose 6-phosphate to produce free trehalose.</text>
</comment>
<evidence type="ECO:0000256" key="1">
    <source>
        <dbReference type="ARBA" id="ARBA00005199"/>
    </source>
</evidence>
<dbReference type="PANTHER" id="PTHR43768">
    <property type="entry name" value="TREHALOSE 6-PHOSPHATE PHOSPHATASE"/>
    <property type="match status" value="1"/>
</dbReference>
<proteinExistence type="inferred from homology"/>
<dbReference type="Gene3D" id="3.40.50.1000">
    <property type="entry name" value="HAD superfamily/HAD-like"/>
    <property type="match status" value="1"/>
</dbReference>
<dbReference type="RefSeq" id="WP_261518557.1">
    <property type="nucleotide sequence ID" value="NZ_JAODNW010000001.1"/>
</dbReference>
<keyword evidence="4" id="KW-0460">Magnesium</keyword>
<dbReference type="Pfam" id="PF02358">
    <property type="entry name" value="Trehalose_PPase"/>
    <property type="match status" value="1"/>
</dbReference>
<dbReference type="NCBIfam" id="TIGR00685">
    <property type="entry name" value="T6PP"/>
    <property type="match status" value="1"/>
</dbReference>
<gene>
    <name evidence="5" type="primary">otsB</name>
    <name evidence="5" type="ORF">ACFFJ2_02690</name>
</gene>
<keyword evidence="3 4" id="KW-0378">Hydrolase</keyword>
<dbReference type="Proteomes" id="UP001589755">
    <property type="component" value="Unassembled WGS sequence"/>
</dbReference>
<dbReference type="EMBL" id="JBHLXD010000003">
    <property type="protein sequence ID" value="MFC0207301.1"/>
    <property type="molecule type" value="Genomic_DNA"/>
</dbReference>
<comment type="pathway">
    <text evidence="1 4">Glycan biosynthesis; trehalose biosynthesis.</text>
</comment>
<reference evidence="5 6" key="1">
    <citation type="submission" date="2024-09" db="EMBL/GenBank/DDBJ databases">
        <authorList>
            <person name="Sun Q."/>
            <person name="Mori K."/>
        </authorList>
    </citation>
    <scope>NUCLEOTIDE SEQUENCE [LARGE SCALE GENOMIC DNA]</scope>
    <source>
        <strain evidence="5 6">CCM 8543</strain>
    </source>
</reference>
<evidence type="ECO:0000256" key="3">
    <source>
        <dbReference type="ARBA" id="ARBA00022801"/>
    </source>
</evidence>